<dbReference type="Proteomes" id="UP001055879">
    <property type="component" value="Linkage Group LG03"/>
</dbReference>
<organism evidence="1 2">
    <name type="scientific">Arctium lappa</name>
    <name type="common">Greater burdock</name>
    <name type="synonym">Lappa major</name>
    <dbReference type="NCBI Taxonomy" id="4217"/>
    <lineage>
        <taxon>Eukaryota</taxon>
        <taxon>Viridiplantae</taxon>
        <taxon>Streptophyta</taxon>
        <taxon>Embryophyta</taxon>
        <taxon>Tracheophyta</taxon>
        <taxon>Spermatophyta</taxon>
        <taxon>Magnoliopsida</taxon>
        <taxon>eudicotyledons</taxon>
        <taxon>Gunneridae</taxon>
        <taxon>Pentapetalae</taxon>
        <taxon>asterids</taxon>
        <taxon>campanulids</taxon>
        <taxon>Asterales</taxon>
        <taxon>Asteraceae</taxon>
        <taxon>Carduoideae</taxon>
        <taxon>Cardueae</taxon>
        <taxon>Arctiinae</taxon>
        <taxon>Arctium</taxon>
    </lineage>
</organism>
<dbReference type="EMBL" id="CM042049">
    <property type="protein sequence ID" value="KAI3747391.1"/>
    <property type="molecule type" value="Genomic_DNA"/>
</dbReference>
<proteinExistence type="predicted"/>
<gene>
    <name evidence="1" type="ORF">L6452_09847</name>
</gene>
<keyword evidence="2" id="KW-1185">Reference proteome</keyword>
<evidence type="ECO:0000313" key="1">
    <source>
        <dbReference type="EMBL" id="KAI3747391.1"/>
    </source>
</evidence>
<name>A0ACB9DLM7_ARCLA</name>
<comment type="caution">
    <text evidence="1">The sequence shown here is derived from an EMBL/GenBank/DDBJ whole genome shotgun (WGS) entry which is preliminary data.</text>
</comment>
<protein>
    <submittedName>
        <fullName evidence="1">Uncharacterized protein</fullName>
    </submittedName>
</protein>
<evidence type="ECO:0000313" key="2">
    <source>
        <dbReference type="Proteomes" id="UP001055879"/>
    </source>
</evidence>
<reference evidence="2" key="1">
    <citation type="journal article" date="2022" name="Mol. Ecol. Resour.">
        <title>The genomes of chicory, endive, great burdock and yacon provide insights into Asteraceae palaeo-polyploidization history and plant inulin production.</title>
        <authorList>
            <person name="Fan W."/>
            <person name="Wang S."/>
            <person name="Wang H."/>
            <person name="Wang A."/>
            <person name="Jiang F."/>
            <person name="Liu H."/>
            <person name="Zhao H."/>
            <person name="Xu D."/>
            <person name="Zhang Y."/>
        </authorList>
    </citation>
    <scope>NUCLEOTIDE SEQUENCE [LARGE SCALE GENOMIC DNA]</scope>
    <source>
        <strain evidence="2">cv. Niubang</strain>
    </source>
</reference>
<sequence>MNKQDFMKLQTCVLKVNIQCACDGCKQKIKKLLNKVDGVYKTSIDLEQGKVTVTGNADPAVLIKKLTKSGKHAELWGGQQKGGMNLFNNQFKNMGFDNKTQKGGGGGGGGKDKQKDVKGNQQMQSTMSKGFKDIKPPNKDQKSVKFSLPVGGGGGGFDDEDDFDDDSFDDDDEFDDEFDDDDDDSFDEYEKKPNKMMAGGNGPHGPMAMMNGHVKHDGNGKKGPGTGVELPVQYKGKGGNNDAKNGKGGKKGGSGGGDGGGKKSKDGGGGGFGGFFGGKIGGALLGGGKKKNSGGIPKEGKKSGGGGQMNGGGWDKKGGGKHLDEGKFNGGNKQNEFLEFSKPQNGGGMKGMNPNGGGGGGGRNMSQMGGGGDGRNVSQMGGNPMMTQMGNYPMGQMGNYPMGQMASAQGLPMAAPSYRGQGMEQGNPYQQQQYQQQQQQQYMAAMMMNQQRANMYPQMMYGPPPSVAYGPPMGAPVNDNITHIFSDENTDSCSIM</sequence>
<accession>A0ACB9DLM7</accession>
<reference evidence="1 2" key="2">
    <citation type="journal article" date="2022" name="Mol. Ecol. Resour.">
        <title>The genomes of chicory, endive, great burdock and yacon provide insights into Asteraceae paleo-polyploidization history and plant inulin production.</title>
        <authorList>
            <person name="Fan W."/>
            <person name="Wang S."/>
            <person name="Wang H."/>
            <person name="Wang A."/>
            <person name="Jiang F."/>
            <person name="Liu H."/>
            <person name="Zhao H."/>
            <person name="Xu D."/>
            <person name="Zhang Y."/>
        </authorList>
    </citation>
    <scope>NUCLEOTIDE SEQUENCE [LARGE SCALE GENOMIC DNA]</scope>
    <source>
        <strain evidence="2">cv. Niubang</strain>
    </source>
</reference>